<dbReference type="Proteomes" id="UP000326687">
    <property type="component" value="Unassembled WGS sequence"/>
</dbReference>
<evidence type="ECO:0000313" key="1">
    <source>
        <dbReference type="EMBL" id="KAB0302218.1"/>
    </source>
</evidence>
<organism evidence="1 2">
    <name type="scientific">Vibrio fortis</name>
    <dbReference type="NCBI Taxonomy" id="212667"/>
    <lineage>
        <taxon>Bacteria</taxon>
        <taxon>Pseudomonadati</taxon>
        <taxon>Pseudomonadota</taxon>
        <taxon>Gammaproteobacteria</taxon>
        <taxon>Vibrionales</taxon>
        <taxon>Vibrionaceae</taxon>
        <taxon>Vibrio</taxon>
    </lineage>
</organism>
<sequence length="182" mass="20850">MEENPHLGGCFHPAFTETPDGERAVVAEHSDANKIFSAHDVIVGDGAFCPTASLFLKKTSLDKYTVDLLKVIPCGDYFTQVLSACPHGLGYLNQVMSVYRINQANSFTSEFSSSNYEKKIEFYTRMRRSLLVLKNIVGSDYDQSFKIIDRKYKKILFKFKKRKLKEKLYRAFSFNKNSESIE</sequence>
<dbReference type="RefSeq" id="WP_150896127.1">
    <property type="nucleotide sequence ID" value="NZ_VXDD01000002.1"/>
</dbReference>
<protein>
    <submittedName>
        <fullName evidence="1">Uncharacterized protein</fullName>
    </submittedName>
</protein>
<dbReference type="AlphaFoldDB" id="A0A5N3S5W0"/>
<accession>A0A5N3S5W0</accession>
<dbReference type="EMBL" id="VXDD01000002">
    <property type="protein sequence ID" value="KAB0302218.1"/>
    <property type="molecule type" value="Genomic_DNA"/>
</dbReference>
<evidence type="ECO:0000313" key="2">
    <source>
        <dbReference type="Proteomes" id="UP000326687"/>
    </source>
</evidence>
<name>A0A5N3S5W0_9VIBR</name>
<proteinExistence type="predicted"/>
<reference evidence="1 2" key="1">
    <citation type="submission" date="2019-09" db="EMBL/GenBank/DDBJ databases">
        <title>Vibrio Fortis S7-72.</title>
        <authorList>
            <person name="Das S.K."/>
        </authorList>
    </citation>
    <scope>NUCLEOTIDE SEQUENCE [LARGE SCALE GENOMIC DNA]</scope>
    <source>
        <strain evidence="1 2">S7-72</strain>
    </source>
</reference>
<comment type="caution">
    <text evidence="1">The sequence shown here is derived from an EMBL/GenBank/DDBJ whole genome shotgun (WGS) entry which is preliminary data.</text>
</comment>
<gene>
    <name evidence="1" type="ORF">F2Z80_14255</name>
</gene>